<dbReference type="RefSeq" id="WP_096432312.1">
    <property type="nucleotide sequence ID" value="NZ_AP018042.1"/>
</dbReference>
<feature type="transmembrane region" description="Helical" evidence="1">
    <location>
        <begin position="173"/>
        <end position="191"/>
    </location>
</feature>
<dbReference type="Proteomes" id="UP000218267">
    <property type="component" value="Chromosome"/>
</dbReference>
<keyword evidence="1" id="KW-1133">Transmembrane helix</keyword>
<feature type="transmembrane region" description="Helical" evidence="1">
    <location>
        <begin position="6"/>
        <end position="24"/>
    </location>
</feature>
<name>A0A1Y1CSJ7_9BACT</name>
<organism evidence="2 3">
    <name type="scientific">Labilibaculum antarcticum</name>
    <dbReference type="NCBI Taxonomy" id="1717717"/>
    <lineage>
        <taxon>Bacteria</taxon>
        <taxon>Pseudomonadati</taxon>
        <taxon>Bacteroidota</taxon>
        <taxon>Bacteroidia</taxon>
        <taxon>Marinilabiliales</taxon>
        <taxon>Marinifilaceae</taxon>
        <taxon>Labilibaculum</taxon>
    </lineage>
</organism>
<reference evidence="2 3" key="1">
    <citation type="journal article" date="2018" name="Mar. Genomics">
        <title>Complete genome sequence of Marinifilaceae bacterium strain SPP2, isolated from the Antarctic marine sediment.</title>
        <authorList>
            <person name="Watanabe M."/>
            <person name="Kojima H."/>
            <person name="Fukui M."/>
        </authorList>
    </citation>
    <scope>NUCLEOTIDE SEQUENCE [LARGE SCALE GENOMIC DNA]</scope>
    <source>
        <strain evidence="2 3">SPP2</strain>
    </source>
</reference>
<feature type="transmembrane region" description="Helical" evidence="1">
    <location>
        <begin position="83"/>
        <end position="101"/>
    </location>
</feature>
<dbReference type="KEGG" id="mbas:ALGA_3919"/>
<protein>
    <submittedName>
        <fullName evidence="2">Uncharacterized protein</fullName>
    </submittedName>
</protein>
<gene>
    <name evidence="2" type="ORF">ALGA_3919</name>
</gene>
<proteinExistence type="predicted"/>
<evidence type="ECO:0000256" key="1">
    <source>
        <dbReference type="SAM" id="Phobius"/>
    </source>
</evidence>
<keyword evidence="1" id="KW-0812">Transmembrane</keyword>
<keyword evidence="3" id="KW-1185">Reference proteome</keyword>
<dbReference type="AlphaFoldDB" id="A0A1Y1CSJ7"/>
<feature type="transmembrane region" description="Helical" evidence="1">
    <location>
        <begin position="107"/>
        <end position="126"/>
    </location>
</feature>
<feature type="transmembrane region" description="Helical" evidence="1">
    <location>
        <begin position="147"/>
        <end position="167"/>
    </location>
</feature>
<evidence type="ECO:0000313" key="2">
    <source>
        <dbReference type="EMBL" id="BAX82211.1"/>
    </source>
</evidence>
<dbReference type="OrthoDB" id="1454725at2"/>
<keyword evidence="1" id="KW-0472">Membrane</keyword>
<evidence type="ECO:0000313" key="3">
    <source>
        <dbReference type="Proteomes" id="UP000218267"/>
    </source>
</evidence>
<dbReference type="EMBL" id="AP018042">
    <property type="protein sequence ID" value="BAX82211.1"/>
    <property type="molecule type" value="Genomic_DNA"/>
</dbReference>
<accession>A0A1Y1CSJ7</accession>
<sequence>MELETVLKLIISIAGLISVIIKLLDSLSQTNRKRKLKTDLELLEKINSGDIDSEDKEKINKRLKEILHEYLDIKETTVKWFDIFYALTLFVGFGWWTIYIYEINTEFSPWTILTGLLSFVGLSLLIDNKWRKKKEDKVILKITILDGFKYAIVMLGLASLIGFFLYAKYDGYTHWYILIGVFIPIGFKLLADGIKLK</sequence>
<reference evidence="3" key="2">
    <citation type="journal article" date="2020" name="Antonie Van Leeuwenhoek">
        <title>Labilibaculum antarcticum sp. nov., a novel facultative anaerobic, psychrotorelant bacterium isolated from marine sediment of Antarctica.</title>
        <authorList>
            <person name="Watanabe M."/>
            <person name="Kojima H."/>
            <person name="Fukui M."/>
        </authorList>
    </citation>
    <scope>NUCLEOTIDE SEQUENCE [LARGE SCALE GENOMIC DNA]</scope>
    <source>
        <strain evidence="3">SPP2</strain>
    </source>
</reference>